<evidence type="ECO:0000313" key="2">
    <source>
        <dbReference type="EMBL" id="BBY50140.1"/>
    </source>
</evidence>
<keyword evidence="1" id="KW-0732">Signal</keyword>
<sequence length="162" mass="16588">MGKMTYALVTAATALAIANPAVASAAPDGGSGKTLVPLLSNYKSCDFIESNWVDARGYGRGTAHVSSTGSTVSADVDLATGQPNTHYDVRIIQLPRPSIGCAPGAPGVITGSLQTDGIGAGRTTLSGPVQEGATGAWIIMQRPAQFSQTPAEFYTSEFVAKI</sequence>
<dbReference type="RefSeq" id="WP_235887163.1">
    <property type="nucleotide sequence ID" value="NZ_AP022593.1"/>
</dbReference>
<protein>
    <recommendedName>
        <fullName evidence="4">Secreted protein</fullName>
    </recommendedName>
</protein>
<gene>
    <name evidence="2" type="ORF">MARA_36080</name>
</gene>
<evidence type="ECO:0000313" key="3">
    <source>
        <dbReference type="Proteomes" id="UP000467428"/>
    </source>
</evidence>
<dbReference type="Proteomes" id="UP000467428">
    <property type="component" value="Chromosome"/>
</dbReference>
<accession>A0A7I7S122</accession>
<reference evidence="2 3" key="1">
    <citation type="journal article" date="2019" name="Emerg. Microbes Infect.">
        <title>Comprehensive subspecies identification of 175 nontuberculous mycobacteria species based on 7547 genomic profiles.</title>
        <authorList>
            <person name="Matsumoto Y."/>
            <person name="Kinjo T."/>
            <person name="Motooka D."/>
            <person name="Nabeya D."/>
            <person name="Jung N."/>
            <person name="Uechi K."/>
            <person name="Horii T."/>
            <person name="Iida T."/>
            <person name="Fujita J."/>
            <person name="Nakamura S."/>
        </authorList>
    </citation>
    <scope>NUCLEOTIDE SEQUENCE [LARGE SCALE GENOMIC DNA]</scope>
    <source>
        <strain evidence="2 3">JCM 18538</strain>
    </source>
</reference>
<evidence type="ECO:0000256" key="1">
    <source>
        <dbReference type="SAM" id="SignalP"/>
    </source>
</evidence>
<dbReference type="AlphaFoldDB" id="A0A7I7S122"/>
<evidence type="ECO:0008006" key="4">
    <source>
        <dbReference type="Google" id="ProtNLM"/>
    </source>
</evidence>
<proteinExistence type="predicted"/>
<dbReference type="KEGG" id="marz:MARA_36080"/>
<dbReference type="EMBL" id="AP022593">
    <property type="protein sequence ID" value="BBY50140.1"/>
    <property type="molecule type" value="Genomic_DNA"/>
</dbReference>
<feature type="signal peptide" evidence="1">
    <location>
        <begin position="1"/>
        <end position="25"/>
    </location>
</feature>
<keyword evidence="3" id="KW-1185">Reference proteome</keyword>
<name>A0A7I7S122_9MYCO</name>
<feature type="chain" id="PRO_5029758974" description="Secreted protein" evidence="1">
    <location>
        <begin position="26"/>
        <end position="162"/>
    </location>
</feature>
<organism evidence="2 3">
    <name type="scientific">Mycolicibacterium arabiense</name>
    <dbReference type="NCBI Taxonomy" id="1286181"/>
    <lineage>
        <taxon>Bacteria</taxon>
        <taxon>Bacillati</taxon>
        <taxon>Actinomycetota</taxon>
        <taxon>Actinomycetes</taxon>
        <taxon>Mycobacteriales</taxon>
        <taxon>Mycobacteriaceae</taxon>
        <taxon>Mycolicibacterium</taxon>
    </lineage>
</organism>
<geneLocation type="plasmid" evidence="3">
    <name>pjcm18538 dna</name>
</geneLocation>